<evidence type="ECO:0000313" key="1">
    <source>
        <dbReference type="EMBL" id="RRT34558.1"/>
    </source>
</evidence>
<comment type="caution">
    <text evidence="1">The sequence shown here is derived from an EMBL/GenBank/DDBJ whole genome shotgun (WGS) entry which is preliminary data.</text>
</comment>
<reference evidence="1 2" key="1">
    <citation type="journal article" date="2014" name="Agronomy (Basel)">
        <title>A Draft Genome Sequence for Ensete ventricosum, the Drought-Tolerant Tree Against Hunger.</title>
        <authorList>
            <person name="Harrison J."/>
            <person name="Moore K.A."/>
            <person name="Paszkiewicz K."/>
            <person name="Jones T."/>
            <person name="Grant M."/>
            <person name="Ambacheew D."/>
            <person name="Muzemil S."/>
            <person name="Studholme D.J."/>
        </authorList>
    </citation>
    <scope>NUCLEOTIDE SEQUENCE [LARGE SCALE GENOMIC DNA]</scope>
</reference>
<dbReference type="Proteomes" id="UP000287651">
    <property type="component" value="Unassembled WGS sequence"/>
</dbReference>
<organism evidence="1 2">
    <name type="scientific">Ensete ventricosum</name>
    <name type="common">Abyssinian banana</name>
    <name type="synonym">Musa ensete</name>
    <dbReference type="NCBI Taxonomy" id="4639"/>
    <lineage>
        <taxon>Eukaryota</taxon>
        <taxon>Viridiplantae</taxon>
        <taxon>Streptophyta</taxon>
        <taxon>Embryophyta</taxon>
        <taxon>Tracheophyta</taxon>
        <taxon>Spermatophyta</taxon>
        <taxon>Magnoliopsida</taxon>
        <taxon>Liliopsida</taxon>
        <taxon>Zingiberales</taxon>
        <taxon>Musaceae</taxon>
        <taxon>Ensete</taxon>
    </lineage>
</organism>
<dbReference type="AlphaFoldDB" id="A0A426X520"/>
<evidence type="ECO:0000313" key="2">
    <source>
        <dbReference type="Proteomes" id="UP000287651"/>
    </source>
</evidence>
<name>A0A426X520_ENSVE</name>
<dbReference type="EMBL" id="AMZH03026556">
    <property type="protein sequence ID" value="RRT34558.1"/>
    <property type="molecule type" value="Genomic_DNA"/>
</dbReference>
<proteinExistence type="predicted"/>
<sequence length="156" mass="18053">MSSRVRSFANEELELSIDRYKMAGVEVFIPEGRREAVLRLRAVPLADLHVLRRSLPSSVLRIPFDETTDWQYGPVPGRQRYARHHQVLSRATCDMISRESHVRNEEGYIPNHLVSFRMGKAAPIPGLLLPHHRYLFLDQAPEMKPKAYFFSPFVVL</sequence>
<protein>
    <submittedName>
        <fullName evidence="1">Uncharacterized protein</fullName>
    </submittedName>
</protein>
<gene>
    <name evidence="1" type="ORF">B296_00054007</name>
</gene>
<accession>A0A426X520</accession>